<reference evidence="6" key="1">
    <citation type="submission" date="2020-05" db="EMBL/GenBank/DDBJ databases">
        <title>Phylogenomic resolution of chytrid fungi.</title>
        <authorList>
            <person name="Stajich J.E."/>
            <person name="Amses K."/>
            <person name="Simmons R."/>
            <person name="Seto K."/>
            <person name="Myers J."/>
            <person name="Bonds A."/>
            <person name="Quandt C.A."/>
            <person name="Barry K."/>
            <person name="Liu P."/>
            <person name="Grigoriev I."/>
            <person name="Longcore J.E."/>
            <person name="James T.Y."/>
        </authorList>
    </citation>
    <scope>NUCLEOTIDE SEQUENCE</scope>
    <source>
        <strain evidence="6">JEL0318</strain>
    </source>
</reference>
<dbReference type="GO" id="GO:0005737">
    <property type="term" value="C:cytoplasm"/>
    <property type="evidence" value="ECO:0007669"/>
    <property type="project" value="TreeGrafter"/>
</dbReference>
<evidence type="ECO:0000256" key="4">
    <source>
        <dbReference type="ARBA" id="ARBA00023002"/>
    </source>
</evidence>
<evidence type="ECO:0000259" key="5">
    <source>
        <dbReference type="Pfam" id="PF01370"/>
    </source>
</evidence>
<evidence type="ECO:0000256" key="2">
    <source>
        <dbReference type="ARBA" id="ARBA00011738"/>
    </source>
</evidence>
<evidence type="ECO:0000313" key="6">
    <source>
        <dbReference type="EMBL" id="KAJ3057301.1"/>
    </source>
</evidence>
<proteinExistence type="inferred from homology"/>
<sequence>MSAHVLVYGGSGALGRAIVSHFRQAKWTVTSVDFRANEEASNNIVLIPNQPLEKAGSDLLGSVASLLSGVKLDAVLNVAGGWAGGNLQDAELFKVVSLMQAQSVDTSVIAARLAALHLKEGGLLTLVGANAALGPTSGMCTISSNLQQRREVAYPQEPKLLDYSRDADAIEELLVVGLGLGVELVDIGVRTGEAPNGKAMTFMHVWPDWGDLLPHAPITIKCIEAAAMALGDTTDMSTLAIKVPDAQSKADRYFAPAIYTDPP</sequence>
<dbReference type="GO" id="GO:0070404">
    <property type="term" value="F:NADH binding"/>
    <property type="evidence" value="ECO:0007669"/>
    <property type="project" value="TreeGrafter"/>
</dbReference>
<comment type="similarity">
    <text evidence="1">Belongs to the short-chain dehydrogenases/reductases (SDR) family.</text>
</comment>
<protein>
    <recommendedName>
        <fullName evidence="5">NAD-dependent epimerase/dehydratase domain-containing protein</fullName>
    </recommendedName>
</protein>
<dbReference type="InterPro" id="IPR001509">
    <property type="entry name" value="Epimerase_deHydtase"/>
</dbReference>
<dbReference type="SUPFAM" id="SSF51735">
    <property type="entry name" value="NAD(P)-binding Rossmann-fold domains"/>
    <property type="match status" value="1"/>
</dbReference>
<dbReference type="PANTHER" id="PTHR15104">
    <property type="entry name" value="DIHYDROPTERIDINE REDUCTASE"/>
    <property type="match status" value="1"/>
</dbReference>
<comment type="subunit">
    <text evidence="2">Homodimer.</text>
</comment>
<gene>
    <name evidence="6" type="ORF">HK097_009254</name>
</gene>
<feature type="domain" description="NAD-dependent epimerase/dehydratase" evidence="5">
    <location>
        <begin position="5"/>
        <end position="90"/>
    </location>
</feature>
<dbReference type="GO" id="GO:0006559">
    <property type="term" value="P:L-phenylalanine catabolic process"/>
    <property type="evidence" value="ECO:0007669"/>
    <property type="project" value="TreeGrafter"/>
</dbReference>
<evidence type="ECO:0000256" key="3">
    <source>
        <dbReference type="ARBA" id="ARBA00022857"/>
    </source>
</evidence>
<keyword evidence="7" id="KW-1185">Reference proteome</keyword>
<evidence type="ECO:0000313" key="7">
    <source>
        <dbReference type="Proteomes" id="UP001212841"/>
    </source>
</evidence>
<dbReference type="Gene3D" id="3.40.50.720">
    <property type="entry name" value="NAD(P)-binding Rossmann-like Domain"/>
    <property type="match status" value="1"/>
</dbReference>
<keyword evidence="4" id="KW-0560">Oxidoreductase</keyword>
<comment type="caution">
    <text evidence="6">The sequence shown here is derived from an EMBL/GenBank/DDBJ whole genome shotgun (WGS) entry which is preliminary data.</text>
</comment>
<accession>A0AAD5SN12</accession>
<name>A0AAD5SN12_9FUNG</name>
<dbReference type="AlphaFoldDB" id="A0AAD5SN12"/>
<dbReference type="Proteomes" id="UP001212841">
    <property type="component" value="Unassembled WGS sequence"/>
</dbReference>
<organism evidence="6 7">
    <name type="scientific">Rhizophlyctis rosea</name>
    <dbReference type="NCBI Taxonomy" id="64517"/>
    <lineage>
        <taxon>Eukaryota</taxon>
        <taxon>Fungi</taxon>
        <taxon>Fungi incertae sedis</taxon>
        <taxon>Chytridiomycota</taxon>
        <taxon>Chytridiomycota incertae sedis</taxon>
        <taxon>Chytridiomycetes</taxon>
        <taxon>Rhizophlyctidales</taxon>
        <taxon>Rhizophlyctidaceae</taxon>
        <taxon>Rhizophlyctis</taxon>
    </lineage>
</organism>
<keyword evidence="3" id="KW-0521">NADP</keyword>
<dbReference type="GO" id="GO:0004155">
    <property type="term" value="F:6,7-dihydropteridine reductase activity"/>
    <property type="evidence" value="ECO:0007669"/>
    <property type="project" value="TreeGrafter"/>
</dbReference>
<dbReference type="GO" id="GO:0006729">
    <property type="term" value="P:tetrahydrobiopterin biosynthetic process"/>
    <property type="evidence" value="ECO:0007669"/>
    <property type="project" value="TreeGrafter"/>
</dbReference>
<dbReference type="EMBL" id="JADGJD010000006">
    <property type="protein sequence ID" value="KAJ3057301.1"/>
    <property type="molecule type" value="Genomic_DNA"/>
</dbReference>
<evidence type="ECO:0000256" key="1">
    <source>
        <dbReference type="ARBA" id="ARBA00006484"/>
    </source>
</evidence>
<dbReference type="GO" id="GO:0070402">
    <property type="term" value="F:NADPH binding"/>
    <property type="evidence" value="ECO:0007669"/>
    <property type="project" value="TreeGrafter"/>
</dbReference>
<dbReference type="InterPro" id="IPR036291">
    <property type="entry name" value="NAD(P)-bd_dom_sf"/>
</dbReference>
<dbReference type="PANTHER" id="PTHR15104:SF0">
    <property type="entry name" value="DIHYDROPTERIDINE REDUCTASE"/>
    <property type="match status" value="1"/>
</dbReference>
<dbReference type="Pfam" id="PF01370">
    <property type="entry name" value="Epimerase"/>
    <property type="match status" value="1"/>
</dbReference>